<dbReference type="PROSITE" id="PS50088">
    <property type="entry name" value="ANK_REPEAT"/>
    <property type="match status" value="1"/>
</dbReference>
<feature type="domain" description="NACHT-NTPase and P-loop NTPases N-terminal" evidence="3">
    <location>
        <begin position="11"/>
        <end position="136"/>
    </location>
</feature>
<comment type="caution">
    <text evidence="5">The sequence shown here is derived from an EMBL/GenBank/DDBJ whole genome shotgun (WGS) entry which is preliminary data.</text>
</comment>
<evidence type="ECO:0000259" key="4">
    <source>
        <dbReference type="Pfam" id="PF24883"/>
    </source>
</evidence>
<dbReference type="PANTHER" id="PTHR10039:SF16">
    <property type="entry name" value="GPI INOSITOL-DEACYLASE"/>
    <property type="match status" value="1"/>
</dbReference>
<dbReference type="Proteomes" id="UP000800093">
    <property type="component" value="Unassembled WGS sequence"/>
</dbReference>
<dbReference type="PROSITE" id="PS50297">
    <property type="entry name" value="ANK_REP_REGION"/>
    <property type="match status" value="1"/>
</dbReference>
<dbReference type="Pfam" id="PF24883">
    <property type="entry name" value="NPHP3_N"/>
    <property type="match status" value="1"/>
</dbReference>
<evidence type="ECO:0000259" key="3">
    <source>
        <dbReference type="Pfam" id="PF17107"/>
    </source>
</evidence>
<gene>
    <name evidence="5" type="ORF">CC78DRAFT_583261</name>
</gene>
<reference evidence="6" key="1">
    <citation type="journal article" date="2020" name="Stud. Mycol.">
        <title>101 Dothideomycetes genomes: A test case for predicting lifestyles and emergence of pathogens.</title>
        <authorList>
            <person name="Haridas S."/>
            <person name="Albert R."/>
            <person name="Binder M."/>
            <person name="Bloem J."/>
            <person name="LaButti K."/>
            <person name="Salamov A."/>
            <person name="Andreopoulos B."/>
            <person name="Baker S."/>
            <person name="Barry K."/>
            <person name="Bills G."/>
            <person name="Bluhm B."/>
            <person name="Cannon C."/>
            <person name="Castanera R."/>
            <person name="Culley D."/>
            <person name="Daum C."/>
            <person name="Ezra D."/>
            <person name="Gonzalez J."/>
            <person name="Henrissat B."/>
            <person name="Kuo A."/>
            <person name="Liang C."/>
            <person name="Lipzen A."/>
            <person name="Lutzoni F."/>
            <person name="Magnuson J."/>
            <person name="Mondo S."/>
            <person name="Nolan M."/>
            <person name="Ohm R."/>
            <person name="Pangilinan J."/>
            <person name="Park H.-J."/>
            <person name="Ramirez L."/>
            <person name="Alfaro M."/>
            <person name="Sun H."/>
            <person name="Tritt A."/>
            <person name="Yoshinaga Y."/>
            <person name="Zwiers L.-H."/>
            <person name="Turgeon B."/>
            <person name="Goodwin S."/>
            <person name="Spatafora J."/>
            <person name="Crous P."/>
            <person name="Grigoriev I."/>
        </authorList>
    </citation>
    <scope>NUCLEOTIDE SEQUENCE [LARGE SCALE GENOMIC DNA]</scope>
    <source>
        <strain evidence="6">CBS 304.66</strain>
    </source>
</reference>
<protein>
    <recommendedName>
        <fullName evidence="7">NACHT domain-containing protein</fullName>
    </recommendedName>
</protein>
<dbReference type="PANTHER" id="PTHR10039">
    <property type="entry name" value="AMELOGENIN"/>
    <property type="match status" value="1"/>
</dbReference>
<evidence type="ECO:0000313" key="6">
    <source>
        <dbReference type="Proteomes" id="UP000800093"/>
    </source>
</evidence>
<accession>A0A9P4K7Z3</accession>
<dbReference type="Pfam" id="PF00023">
    <property type="entry name" value="Ank"/>
    <property type="match status" value="1"/>
</dbReference>
<dbReference type="Pfam" id="PF17107">
    <property type="entry name" value="SesA"/>
    <property type="match status" value="1"/>
</dbReference>
<keyword evidence="2" id="KW-0040">ANK repeat</keyword>
<dbReference type="Gene3D" id="1.25.40.20">
    <property type="entry name" value="Ankyrin repeat-containing domain"/>
    <property type="match status" value="1"/>
</dbReference>
<dbReference type="SUPFAM" id="SSF48403">
    <property type="entry name" value="Ankyrin repeat"/>
    <property type="match status" value="1"/>
</dbReference>
<dbReference type="InterPro" id="IPR056884">
    <property type="entry name" value="NPHP3-like_N"/>
</dbReference>
<organism evidence="5 6">
    <name type="scientific">Lojkania enalia</name>
    <dbReference type="NCBI Taxonomy" id="147567"/>
    <lineage>
        <taxon>Eukaryota</taxon>
        <taxon>Fungi</taxon>
        <taxon>Dikarya</taxon>
        <taxon>Ascomycota</taxon>
        <taxon>Pezizomycotina</taxon>
        <taxon>Dothideomycetes</taxon>
        <taxon>Pleosporomycetidae</taxon>
        <taxon>Pleosporales</taxon>
        <taxon>Pleosporales incertae sedis</taxon>
        <taxon>Lojkania</taxon>
    </lineage>
</organism>
<dbReference type="SUPFAM" id="SSF52540">
    <property type="entry name" value="P-loop containing nucleoside triphosphate hydrolases"/>
    <property type="match status" value="1"/>
</dbReference>
<evidence type="ECO:0000256" key="1">
    <source>
        <dbReference type="ARBA" id="ARBA00022737"/>
    </source>
</evidence>
<feature type="domain" description="Nephrocystin 3-like N-terminal" evidence="4">
    <location>
        <begin position="180"/>
        <end position="342"/>
    </location>
</feature>
<keyword evidence="1" id="KW-0677">Repeat</keyword>
<sequence>MVDPISTIGAVASIIQLIDFTSRVIHRLDEYRAHTVEVPSIFRQITIELPVLKHTLRQLKEAYDSESVGADIEAAIVPALEECLIAIQSLDSTLKRVLPDAKDSWQRKQGKAFKSLFYDSDIETSIKRIRELLRSLTFASIPLRTFQDTSLAKLRTWVAGWPTPDPYTFHWKAKKRRLAGTGQWFLCCEEYLLWKKEANFSWLFGIPGCGKSVLSSGVIDDLEGHCQNDPDNVLAFFYFDFNDAHSQDPTVMIASVIKQLSSHCLKISEGVAKFYTSCDNGTRQPSPSACLDMLKMIIEEFSHVYIVLDALDECRDRKELLEILTTLSNWNLENLHVIVASRQERDIEEVLARLVSQRNFIRLKSSEVDKDIEAYVEHRLAHSKWKKDAALCQEIQKELSQKSRGMFRWASCQMDSLSRCLNKLQLRRSLKTLPRTLYETYERILLSIDEEHSQYALRMLDWLAFSSRPMYLDEIAEIVAIDPDREPGYHPDEKLEDPYDALTICGSLVAIISHPSTKEGQAMPYDDMDSATLSFTPDISFGEGKESTDDFISRKGARIVLSHFSVKEYLLSDRIRGSPASLYQLQDRRSHAAIARSCISYLRQFENRDDFQGVIELNAGLTKYTTMEWPYHAQSSHLNDQSNIKAITEFLSANNKIYSAWASSFVYEANRGDPGWCAPEPIYFASMFGLIAVVRTLIEVDPMCVNIYTKGFTTPLGIASECGKFEVMELLLKSGANVDFPNAEEAPLVLASAVGQTEAVKRIIAAGARKYFDKAILIAIKNAKVDSLKLLLQTMRGH</sequence>
<dbReference type="InterPro" id="IPR036770">
    <property type="entry name" value="Ankyrin_rpt-contain_sf"/>
</dbReference>
<name>A0A9P4K7Z3_9PLEO</name>
<dbReference type="Gene3D" id="3.40.50.300">
    <property type="entry name" value="P-loop containing nucleotide triphosphate hydrolases"/>
    <property type="match status" value="1"/>
</dbReference>
<dbReference type="AlphaFoldDB" id="A0A9P4K7Z3"/>
<dbReference type="InterPro" id="IPR031352">
    <property type="entry name" value="SesA"/>
</dbReference>
<dbReference type="InterPro" id="IPR027417">
    <property type="entry name" value="P-loop_NTPase"/>
</dbReference>
<evidence type="ECO:0008006" key="7">
    <source>
        <dbReference type="Google" id="ProtNLM"/>
    </source>
</evidence>
<keyword evidence="6" id="KW-1185">Reference proteome</keyword>
<dbReference type="OrthoDB" id="1577640at2759"/>
<feature type="repeat" description="ANK" evidence="2">
    <location>
        <begin position="711"/>
        <end position="743"/>
    </location>
</feature>
<dbReference type="EMBL" id="ML986650">
    <property type="protein sequence ID" value="KAF2261745.1"/>
    <property type="molecule type" value="Genomic_DNA"/>
</dbReference>
<evidence type="ECO:0000256" key="2">
    <source>
        <dbReference type="PROSITE-ProRule" id="PRU00023"/>
    </source>
</evidence>
<dbReference type="InterPro" id="IPR002110">
    <property type="entry name" value="Ankyrin_rpt"/>
</dbReference>
<evidence type="ECO:0000313" key="5">
    <source>
        <dbReference type="EMBL" id="KAF2261745.1"/>
    </source>
</evidence>
<proteinExistence type="predicted"/>